<feature type="domain" description="G-protein coupled receptors family 1 profile" evidence="6">
    <location>
        <begin position="36"/>
        <end position="256"/>
    </location>
</feature>
<feature type="transmembrane region" description="Helical" evidence="5">
    <location>
        <begin position="240"/>
        <end position="263"/>
    </location>
</feature>
<dbReference type="EMBL" id="AZBU02000001">
    <property type="protein sequence ID" value="TMS38572.1"/>
    <property type="molecule type" value="Genomic_DNA"/>
</dbReference>
<keyword evidence="2 5" id="KW-0812">Transmembrane</keyword>
<evidence type="ECO:0000313" key="8">
    <source>
        <dbReference type="Proteomes" id="UP000298663"/>
    </source>
</evidence>
<feature type="transmembrane region" description="Helical" evidence="5">
    <location>
        <begin position="58"/>
        <end position="81"/>
    </location>
</feature>
<evidence type="ECO:0000256" key="3">
    <source>
        <dbReference type="ARBA" id="ARBA00022989"/>
    </source>
</evidence>
<proteinExistence type="predicted"/>
<dbReference type="PANTHER" id="PTHR23360">
    <property type="entry name" value="G-PROTEIN COUPLED RECEPTORS FAMILY 1 PROFILE DOMAIN-CONTAINING PROTEIN-RELATED"/>
    <property type="match status" value="1"/>
</dbReference>
<reference evidence="7 8" key="1">
    <citation type="journal article" date="2015" name="Genome Biol.">
        <title>Comparative genomics of Steinernema reveals deeply conserved gene regulatory networks.</title>
        <authorList>
            <person name="Dillman A.R."/>
            <person name="Macchietto M."/>
            <person name="Porter C.F."/>
            <person name="Rogers A."/>
            <person name="Williams B."/>
            <person name="Antoshechkin I."/>
            <person name="Lee M.M."/>
            <person name="Goodwin Z."/>
            <person name="Lu X."/>
            <person name="Lewis E.E."/>
            <person name="Goodrich-Blair H."/>
            <person name="Stock S.P."/>
            <person name="Adams B.J."/>
            <person name="Sternberg P.W."/>
            <person name="Mortazavi A."/>
        </authorList>
    </citation>
    <scope>NUCLEOTIDE SEQUENCE [LARGE SCALE GENOMIC DNA]</scope>
    <source>
        <strain evidence="7 8">ALL</strain>
    </source>
</reference>
<accession>A0A4U8UYQ3</accession>
<keyword evidence="8" id="KW-1185">Reference proteome</keyword>
<evidence type="ECO:0000256" key="1">
    <source>
        <dbReference type="ARBA" id="ARBA00004370"/>
    </source>
</evidence>
<comment type="subcellular location">
    <subcellularLocation>
        <location evidence="1">Membrane</location>
    </subcellularLocation>
</comment>
<dbReference type="Gene3D" id="1.20.1070.10">
    <property type="entry name" value="Rhodopsin 7-helix transmembrane proteins"/>
    <property type="match status" value="1"/>
</dbReference>
<evidence type="ECO:0000256" key="5">
    <source>
        <dbReference type="SAM" id="Phobius"/>
    </source>
</evidence>
<dbReference type="PROSITE" id="PS50262">
    <property type="entry name" value="G_PROTEIN_RECEP_F1_2"/>
    <property type="match status" value="1"/>
</dbReference>
<dbReference type="Proteomes" id="UP000298663">
    <property type="component" value="Unassembled WGS sequence"/>
</dbReference>
<evidence type="ECO:0000256" key="4">
    <source>
        <dbReference type="ARBA" id="ARBA00023136"/>
    </source>
</evidence>
<dbReference type="InterPro" id="IPR019424">
    <property type="entry name" value="7TM_GPCR_Srsx"/>
</dbReference>
<sequence length="343" mass="39293">MSDKTSYAEFSNVPTAEVDTVPFYFYVIEGVLLSSTSLFMVFLILITSKLRNQKEYQIFILCILFDAVFGLAYISAGIHRLQLVNHYERVPLVSRWQCINYLHNHVFVFITPGAGILALLTSFDRFFSVFFPLKYIKVQADRYFFLLITVLILSTVPTTVLSYVYSYQNGTKKDVNGMCLLVQGVTKDMFLVLRATRILTTIIAVLLYVPIAFRMYFLIKRSAAFNIKVGQASKLRRMTVTVSLITLSQLILFTLPDTALFFRPGMQSMVFYVMNLNKGILNVIIFFVTQRDLRKALLQRISSLIGKRFRAIGEIEVSSIQNADSSTRRDKKNTSVTPVRFLR</sequence>
<dbReference type="AlphaFoldDB" id="A0A4U8UYQ3"/>
<comment type="caution">
    <text evidence="7">The sequence shown here is derived from an EMBL/GenBank/DDBJ whole genome shotgun (WGS) entry which is preliminary data.</text>
</comment>
<dbReference type="SUPFAM" id="SSF81321">
    <property type="entry name" value="Family A G protein-coupled receptor-like"/>
    <property type="match status" value="1"/>
</dbReference>
<organism evidence="7 8">
    <name type="scientific">Steinernema carpocapsae</name>
    <name type="common">Entomopathogenic nematode</name>
    <dbReference type="NCBI Taxonomy" id="34508"/>
    <lineage>
        <taxon>Eukaryota</taxon>
        <taxon>Metazoa</taxon>
        <taxon>Ecdysozoa</taxon>
        <taxon>Nematoda</taxon>
        <taxon>Chromadorea</taxon>
        <taxon>Rhabditida</taxon>
        <taxon>Tylenchina</taxon>
        <taxon>Panagrolaimomorpha</taxon>
        <taxon>Strongyloidoidea</taxon>
        <taxon>Steinernematidae</taxon>
        <taxon>Steinernema</taxon>
    </lineage>
</organism>
<keyword evidence="3 5" id="KW-1133">Transmembrane helix</keyword>
<dbReference type="InterPro" id="IPR017452">
    <property type="entry name" value="GPCR_Rhodpsn_7TM"/>
</dbReference>
<name>A0A4U8UYQ3_STECR</name>
<evidence type="ECO:0000313" key="7">
    <source>
        <dbReference type="EMBL" id="TMS38572.1"/>
    </source>
</evidence>
<feature type="transmembrane region" description="Helical" evidence="5">
    <location>
        <begin position="269"/>
        <end position="288"/>
    </location>
</feature>
<dbReference type="GO" id="GO:0016020">
    <property type="term" value="C:membrane"/>
    <property type="evidence" value="ECO:0007669"/>
    <property type="project" value="UniProtKB-SubCell"/>
</dbReference>
<dbReference type="InterPro" id="IPR047130">
    <property type="entry name" value="7TM_GPCR_Srsx_nematod"/>
</dbReference>
<feature type="transmembrane region" description="Helical" evidence="5">
    <location>
        <begin position="23"/>
        <end position="46"/>
    </location>
</feature>
<dbReference type="Pfam" id="PF10320">
    <property type="entry name" value="7TM_GPCR_Srsx"/>
    <property type="match status" value="1"/>
</dbReference>
<dbReference type="SMART" id="SM01381">
    <property type="entry name" value="7TM_GPCR_Srsx"/>
    <property type="match status" value="1"/>
</dbReference>
<dbReference type="GO" id="GO:0004930">
    <property type="term" value="F:G protein-coupled receptor activity"/>
    <property type="evidence" value="ECO:0007669"/>
    <property type="project" value="InterPro"/>
</dbReference>
<evidence type="ECO:0000259" key="6">
    <source>
        <dbReference type="PROSITE" id="PS50262"/>
    </source>
</evidence>
<gene>
    <name evidence="7" type="ORF">L596_005267</name>
</gene>
<dbReference type="PROSITE" id="PS00237">
    <property type="entry name" value="G_PROTEIN_RECEP_F1_1"/>
    <property type="match status" value="1"/>
</dbReference>
<keyword evidence="4 5" id="KW-0472">Membrane</keyword>
<feature type="transmembrane region" description="Helical" evidence="5">
    <location>
        <begin position="143"/>
        <end position="165"/>
    </location>
</feature>
<dbReference type="OrthoDB" id="5820857at2759"/>
<feature type="transmembrane region" description="Helical" evidence="5">
    <location>
        <begin position="198"/>
        <end position="219"/>
    </location>
</feature>
<reference evidence="7 8" key="2">
    <citation type="journal article" date="2019" name="G3 (Bethesda)">
        <title>Hybrid Assembly of the Genome of the Entomopathogenic Nematode Steinernema carpocapsae Identifies the X-Chromosome.</title>
        <authorList>
            <person name="Serra L."/>
            <person name="Macchietto M."/>
            <person name="Macias-Munoz A."/>
            <person name="McGill C.J."/>
            <person name="Rodriguez I.M."/>
            <person name="Rodriguez B."/>
            <person name="Murad R."/>
            <person name="Mortazavi A."/>
        </authorList>
    </citation>
    <scope>NUCLEOTIDE SEQUENCE [LARGE SCALE GENOMIC DNA]</scope>
    <source>
        <strain evidence="7 8">ALL</strain>
    </source>
</reference>
<feature type="transmembrane region" description="Helical" evidence="5">
    <location>
        <begin position="101"/>
        <end position="123"/>
    </location>
</feature>
<dbReference type="PANTHER" id="PTHR23360:SF26">
    <property type="entry name" value="G-PROTEIN COUPLED RECEPTORS FAMILY 1 PROFILE DOMAIN-CONTAINING PROTEIN"/>
    <property type="match status" value="1"/>
</dbReference>
<protein>
    <recommendedName>
        <fullName evidence="6">G-protein coupled receptors family 1 profile domain-containing protein</fullName>
    </recommendedName>
</protein>
<dbReference type="InterPro" id="IPR000276">
    <property type="entry name" value="GPCR_Rhodpsn"/>
</dbReference>
<evidence type="ECO:0000256" key="2">
    <source>
        <dbReference type="ARBA" id="ARBA00022692"/>
    </source>
</evidence>